<dbReference type="CDD" id="cd07061">
    <property type="entry name" value="HP_HAP_like"/>
    <property type="match status" value="1"/>
</dbReference>
<dbReference type="SUPFAM" id="SSF53254">
    <property type="entry name" value="Phosphoglycerate mutase-like"/>
    <property type="match status" value="1"/>
</dbReference>
<comment type="catalytic activity">
    <reaction evidence="9">
        <text>1D-myo-inositol hexakisphosphate + ATP = 1-diphospho-1D-myo-inositol 2,3,4,5,6-pentakisphosphate + ADP</text>
        <dbReference type="Rhea" id="RHEA:37459"/>
        <dbReference type="ChEBI" id="CHEBI:30616"/>
        <dbReference type="ChEBI" id="CHEBI:58130"/>
        <dbReference type="ChEBI" id="CHEBI:74946"/>
        <dbReference type="ChEBI" id="CHEBI:456216"/>
        <dbReference type="EC" id="2.7.4.24"/>
    </reaction>
    <physiologicalReaction direction="left-to-right" evidence="9">
        <dbReference type="Rhea" id="RHEA:37460"/>
    </physiologicalReaction>
</comment>
<evidence type="ECO:0000313" key="12">
    <source>
        <dbReference type="Proteomes" id="UP000515125"/>
    </source>
</evidence>
<feature type="compositionally biased region" description="Polar residues" evidence="11">
    <location>
        <begin position="479"/>
        <end position="505"/>
    </location>
</feature>
<accession>A0A6P6RVC4</accession>
<evidence type="ECO:0000313" key="13">
    <source>
        <dbReference type="RefSeq" id="XP_026191422.1"/>
    </source>
</evidence>
<evidence type="ECO:0000256" key="8">
    <source>
        <dbReference type="ARBA" id="ARBA00033696"/>
    </source>
</evidence>
<dbReference type="InterPro" id="IPR029033">
    <property type="entry name" value="His_PPase_superfam"/>
</dbReference>
<dbReference type="PANTHER" id="PTHR12750">
    <property type="entry name" value="DIPHOSPHOINOSITOL PENTAKISPHOSPHATE KINASE"/>
    <property type="match status" value="1"/>
</dbReference>
<feature type="region of interest" description="Disordered" evidence="11">
    <location>
        <begin position="662"/>
        <end position="686"/>
    </location>
</feature>
<keyword evidence="7 10" id="KW-0067">ATP-binding</keyword>
<feature type="compositionally biased region" description="Polar residues" evidence="11">
    <location>
        <begin position="983"/>
        <end position="997"/>
    </location>
</feature>
<evidence type="ECO:0000256" key="3">
    <source>
        <dbReference type="ARBA" id="ARBA00022490"/>
    </source>
</evidence>
<dbReference type="GO" id="GO:0005829">
    <property type="term" value="C:cytosol"/>
    <property type="evidence" value="ECO:0007669"/>
    <property type="project" value="UniProtKB-SubCell"/>
</dbReference>
<feature type="region of interest" description="Disordered" evidence="11">
    <location>
        <begin position="247"/>
        <end position="277"/>
    </location>
</feature>
<dbReference type="GO" id="GO:0005524">
    <property type="term" value="F:ATP binding"/>
    <property type="evidence" value="ECO:0007669"/>
    <property type="project" value="UniProtKB-KW"/>
</dbReference>
<dbReference type="InterPro" id="IPR000560">
    <property type="entry name" value="His_Pase_clade-2"/>
</dbReference>
<dbReference type="AlphaFoldDB" id="A0A6P6RVC4"/>
<dbReference type="Gene3D" id="3.30.470.20">
    <property type="entry name" value="ATP-grasp fold, B domain"/>
    <property type="match status" value="1"/>
</dbReference>
<evidence type="ECO:0000256" key="11">
    <source>
        <dbReference type="SAM" id="MobiDB-lite"/>
    </source>
</evidence>
<evidence type="ECO:0000256" key="10">
    <source>
        <dbReference type="RuleBase" id="RU365032"/>
    </source>
</evidence>
<comment type="similarity">
    <text evidence="2 10">Belongs to the histidine acid phosphatase family. VIP1 subfamily.</text>
</comment>
<dbReference type="GO" id="GO:0000828">
    <property type="term" value="F:inositol hexakisphosphate kinase activity"/>
    <property type="evidence" value="ECO:0007669"/>
    <property type="project" value="UniProtKB-ARBA"/>
</dbReference>
<comment type="subcellular location">
    <subcellularLocation>
        <location evidence="1 10">Cytoplasm</location>
        <location evidence="1 10">Cytosol</location>
    </subcellularLocation>
</comment>
<evidence type="ECO:0000256" key="7">
    <source>
        <dbReference type="ARBA" id="ARBA00022840"/>
    </source>
</evidence>
<keyword evidence="6 10" id="KW-0418">Kinase</keyword>
<dbReference type="PANTHER" id="PTHR12750:SF9">
    <property type="entry name" value="INOSITOL HEXAKISPHOSPHATE AND DIPHOSPHOINOSITOL-PENTAKISPHOSPHATE KINASE"/>
    <property type="match status" value="1"/>
</dbReference>
<dbReference type="RefSeq" id="XP_026191422.1">
    <property type="nucleotide sequence ID" value="XM_026335637.1"/>
</dbReference>
<dbReference type="Pfam" id="PF00328">
    <property type="entry name" value="His_Phos_2"/>
    <property type="match status" value="1"/>
</dbReference>
<comment type="function">
    <text evidence="10">Bifunctional inositol kinase that acts in concert with the IP6K kinases to synthesize the diphosphate group-containing inositol pyrophosphates diphosphoinositol pentakisphosphate, PP-InsP5, and bis-diphosphoinositol tetrakisphosphate, (PP)2-InsP4. PP-InsP5 and (PP)2-InsP4, also respectively called InsP7 and InsP8, may regulate a variety of cellular processes, including apoptosis, vesicle trafficking, cytoskeletal dynamics, and exocytosis. Phosphorylates inositol hexakisphosphate (InsP6).</text>
</comment>
<evidence type="ECO:0000256" key="9">
    <source>
        <dbReference type="ARBA" id="ARBA00034629"/>
    </source>
</evidence>
<evidence type="ECO:0000256" key="5">
    <source>
        <dbReference type="ARBA" id="ARBA00022741"/>
    </source>
</evidence>
<gene>
    <name evidence="13" type="primary">LOC34623594</name>
</gene>
<reference evidence="13" key="1">
    <citation type="submission" date="2025-08" db="UniProtKB">
        <authorList>
            <consortium name="RefSeq"/>
        </authorList>
    </citation>
    <scope>IDENTIFICATION</scope>
</reference>
<evidence type="ECO:0000256" key="6">
    <source>
        <dbReference type="ARBA" id="ARBA00022777"/>
    </source>
</evidence>
<sequence length="1024" mass="109387">MPLSRIGGRAAEESHTSWHLCPTGCVAARLSVAACRFDILRTSRGPFVCDVNGFSFVKSNIKYYDDCSSIIRLYFLKKLADRCARNALHAATSGAAAALRQRQQNLEQYLAQQQRRCPHGSSALPELFWIPPGHATEALPPSLGGDASGESAASRIPRCLCMALESEEEGDGTEEELRTVVVVMRHGDRRPKQKLKFLSTQPLLLQYFSKQASKKELKLKSPEELRDLLDRNTDIITALGRQVAVATQEQQTEKKPPFPFEGGDASSAQQRESSVGAVERQGNLEALKAELRLHKQLQKVLLQGDGFAGINRKIQLKPKRWGRGHQPDTQSSVPCSTAPLKDAAFSAQQQQEETVMVGGGSMPQVSDQLQQIEFGRQGSAMVLSAASGSTPSVLRTCSVPLLTSPPLCMLSSPAAAASSFPLVAVEAAAPHGIVGGSLSADMPAGVAAGAAAAAAAAAAAESWQQKAHEFVGAACNASPPRTVSPTKQTTSPAGTHTSSSANWGSGNPPAPNNACLESCVVVAKWGGELTAIGRKQAEDLGQRFRYQLYPGDSAGLLRLHSTFRHDFKIYTSDEGRCQITSAAFTKGFLDLEGELTPILVALVIHNRKAYDLLDEGSQCASEKRMLKQCLDFLLNLNDEQLGSLKQRVLQLIQRQKSLLASPPAATAPAADGVGGQSEKAEKASKTELTSLAASHLRAADEYIPCFAERLLQNCSESELDLIPKQLEALERLQSPQDRQKEILSLLKVFLELLDPLIEEANSGDADGMQTPLSVQPSQKQVAASKLAGMKSRWEKIAADWHKGGMFDSSKISDILDMVRYELIHHCYLLSRDAVQTAINIHNRIKELQEAVAAFAFAHSSEEKMRLAVPVVSRLIRKVLRDVTFFRSDDTQQKPQTATANSSCSSCNFSDWGTSLGAAAAAAAAATSEEAGCTSEAAAATAAARSDDYASESQSPAVGESGAVSDGVASVRGSRRRATILGSPRTTSIGAKGTCSSPQGGVCPSAFKSDALPLRSSGMGASLLL</sequence>
<name>A0A6P6RVC4_9EIME</name>
<proteinExistence type="inferred from homology"/>
<keyword evidence="12" id="KW-1185">Reference proteome</keyword>
<keyword evidence="3 10" id="KW-0963">Cytoplasm</keyword>
<dbReference type="Gene3D" id="3.40.50.1240">
    <property type="entry name" value="Phosphoglycerate mutase-like"/>
    <property type="match status" value="1"/>
</dbReference>
<keyword evidence="4 10" id="KW-0808">Transferase</keyword>
<dbReference type="GeneID" id="34623594"/>
<dbReference type="InterPro" id="IPR033379">
    <property type="entry name" value="Acid_Pase_AS"/>
</dbReference>
<dbReference type="InterPro" id="IPR037446">
    <property type="entry name" value="His_Pase_VIP1"/>
</dbReference>
<organism evidence="12 13">
    <name type="scientific">Cyclospora cayetanensis</name>
    <dbReference type="NCBI Taxonomy" id="88456"/>
    <lineage>
        <taxon>Eukaryota</taxon>
        <taxon>Sar</taxon>
        <taxon>Alveolata</taxon>
        <taxon>Apicomplexa</taxon>
        <taxon>Conoidasida</taxon>
        <taxon>Coccidia</taxon>
        <taxon>Eucoccidiorida</taxon>
        <taxon>Eimeriorina</taxon>
        <taxon>Eimeriidae</taxon>
        <taxon>Cyclospora</taxon>
    </lineage>
</organism>
<comment type="catalytic activity">
    <reaction evidence="8">
        <text>5-diphospho-1D-myo-inositol 1,2,3,4,6-pentakisphosphate + ATP + H(+) = 1,5-bis(diphospho)-1D-myo-inositol 2,3,4,6-tetrakisphosphate + ADP</text>
        <dbReference type="Rhea" id="RHEA:10276"/>
        <dbReference type="ChEBI" id="CHEBI:15378"/>
        <dbReference type="ChEBI" id="CHEBI:30616"/>
        <dbReference type="ChEBI" id="CHEBI:58628"/>
        <dbReference type="ChEBI" id="CHEBI:77983"/>
        <dbReference type="ChEBI" id="CHEBI:456216"/>
        <dbReference type="EC" id="2.7.4.24"/>
    </reaction>
    <physiologicalReaction direction="left-to-right" evidence="8">
        <dbReference type="Rhea" id="RHEA:10277"/>
    </physiologicalReaction>
</comment>
<dbReference type="OrthoDB" id="18042at2759"/>
<dbReference type="Gene3D" id="3.40.50.11950">
    <property type="match status" value="1"/>
</dbReference>
<dbReference type="EC" id="2.7.4.24" evidence="10"/>
<evidence type="ECO:0000256" key="4">
    <source>
        <dbReference type="ARBA" id="ARBA00022679"/>
    </source>
</evidence>
<protein>
    <recommendedName>
        <fullName evidence="10">Inositol hexakisphosphate and diphosphoinositol-pentakisphosphate kinase</fullName>
        <ecNumber evidence="10">2.7.4.24</ecNumber>
    </recommendedName>
</protein>
<feature type="region of interest" description="Disordered" evidence="11">
    <location>
        <begin position="478"/>
        <end position="506"/>
    </location>
</feature>
<evidence type="ECO:0000256" key="1">
    <source>
        <dbReference type="ARBA" id="ARBA00004514"/>
    </source>
</evidence>
<dbReference type="GO" id="GO:0032958">
    <property type="term" value="P:inositol phosphate biosynthetic process"/>
    <property type="evidence" value="ECO:0007669"/>
    <property type="project" value="TreeGrafter"/>
</dbReference>
<evidence type="ECO:0000256" key="2">
    <source>
        <dbReference type="ARBA" id="ARBA00005609"/>
    </source>
</evidence>
<dbReference type="PROSITE" id="PS00616">
    <property type="entry name" value="HIS_ACID_PHOSPHAT_1"/>
    <property type="match status" value="1"/>
</dbReference>
<dbReference type="GO" id="GO:0033857">
    <property type="term" value="F:5-diphosphoinositol pentakisphosphate 1-kinase activity"/>
    <property type="evidence" value="ECO:0007669"/>
    <property type="project" value="TreeGrafter"/>
</dbReference>
<keyword evidence="5 10" id="KW-0547">Nucleotide-binding</keyword>
<feature type="region of interest" description="Disordered" evidence="11">
    <location>
        <begin position="950"/>
        <end position="997"/>
    </location>
</feature>
<dbReference type="Proteomes" id="UP000515125">
    <property type="component" value="Unplaced"/>
</dbReference>
<dbReference type="GO" id="GO:0006020">
    <property type="term" value="P:inositol metabolic process"/>
    <property type="evidence" value="ECO:0007669"/>
    <property type="project" value="TreeGrafter"/>
</dbReference>